<dbReference type="InterPro" id="IPR038332">
    <property type="entry name" value="PPE_sf"/>
</dbReference>
<accession>B7T011</accession>
<dbReference type="SUPFAM" id="SSF140459">
    <property type="entry name" value="PE/PPE dimer-like"/>
    <property type="match status" value="1"/>
</dbReference>
<dbReference type="FunFam" id="1.20.1260.20:FF:000001">
    <property type="entry name" value="PPE family protein PPE41"/>
    <property type="match status" value="1"/>
</dbReference>
<feature type="domain" description="PPE" evidence="2">
    <location>
        <begin position="3"/>
        <end position="163"/>
    </location>
</feature>
<evidence type="ECO:0000259" key="2">
    <source>
        <dbReference type="Pfam" id="PF00823"/>
    </source>
</evidence>
<dbReference type="InterPro" id="IPR022171">
    <property type="entry name" value="PPE_C"/>
</dbReference>
<proteinExistence type="inferred from homology"/>
<reference evidence="4" key="1">
    <citation type="journal article" date="2009" name="J. Clin. Microbiol.">
        <title>Genomic comparison of PE and PPE genes in the Mycobacterium avium complex.</title>
        <authorList>
            <person name="Mackenzie N."/>
            <person name="Alexander D.C."/>
            <person name="Turenne C.Y."/>
            <person name="Behr M.A."/>
            <person name="De Buck J.M."/>
        </authorList>
    </citation>
    <scope>NUCLEOTIDE SEQUENCE</scope>
    <source>
        <strain evidence="4">ATCC 13950</strain>
    </source>
</reference>
<dbReference type="InterPro" id="IPR000030">
    <property type="entry name" value="PPE_dom"/>
</dbReference>
<dbReference type="Pfam" id="PF00823">
    <property type="entry name" value="PPE"/>
    <property type="match status" value="1"/>
</dbReference>
<dbReference type="PANTHER" id="PTHR46766:SF1">
    <property type="entry name" value="GLUTAMINE-RICH PROTEIN 2"/>
    <property type="match status" value="1"/>
</dbReference>
<dbReference type="PANTHER" id="PTHR46766">
    <property type="entry name" value="GLUTAMINE-RICH PROTEIN 2"/>
    <property type="match status" value="1"/>
</dbReference>
<evidence type="ECO:0000313" key="4">
    <source>
        <dbReference type="EMBL" id="ACJ35576.1"/>
    </source>
</evidence>
<sequence>MIDFGALPPEVNSARMYAGPGPFSLMAAAVAWDALAAELHAAASCYRSVIAGLTTGRWLGPSSLTMASAYAPYMAWMAGAGARAAETAGQARLAVEVFEAAFAMTVPPPAVAANRAQLATLVATNFFGQNTAAIAATEAEYGEMWAQDAAAMYAYAAGSAAACEVTPFTPAPNVTNDSGVAQQAAAVGKATSETEQANLANVVSKVPNSLHQLSSPMTVMDGTVTDINGTIGTVGSGAGDAANSSIMTGLASGIPGAIPSAFSAAATPLYGMSSILGIAQTAQGLAKAAGDGVMAAASGAASAASSGAGALGSIGSLGSGIFGSLGKAAMLGPLAVPASWTSVIPAAHSAVSALPAINLAGANVPPSVMGSLPRLAAASGKNLGPRYGVIPTVMTRPLSAGYA</sequence>
<gene>
    <name evidence="4" type="primary">PPE5</name>
</gene>
<dbReference type="EMBL" id="EU855011">
    <property type="protein sequence ID" value="ACJ35576.1"/>
    <property type="molecule type" value="Genomic_DNA"/>
</dbReference>
<organism evidence="4">
    <name type="scientific">Mycobacterium intracellulare (strain ATCC 13950 / DSM 43223 / JCM 6384 / NCTC 13025 / 3600)</name>
    <dbReference type="NCBI Taxonomy" id="487521"/>
    <lineage>
        <taxon>Bacteria</taxon>
        <taxon>Bacillati</taxon>
        <taxon>Actinomycetota</taxon>
        <taxon>Actinomycetes</taxon>
        <taxon>Mycobacteriales</taxon>
        <taxon>Mycobacteriaceae</taxon>
        <taxon>Mycobacterium</taxon>
        <taxon>Mycobacterium avium complex (MAC)</taxon>
    </lineage>
</organism>
<feature type="domain" description="PPE family C-terminal" evidence="3">
    <location>
        <begin position="323"/>
        <end position="397"/>
    </location>
</feature>
<dbReference type="RefSeq" id="WP_009954294.1">
    <property type="nucleotide sequence ID" value="NZ_ABIN01000091.1"/>
</dbReference>
<dbReference type="GO" id="GO:0052572">
    <property type="term" value="P:response to host immune response"/>
    <property type="evidence" value="ECO:0007669"/>
    <property type="project" value="TreeGrafter"/>
</dbReference>
<name>B7T011_MYCIA</name>
<comment type="similarity">
    <text evidence="1">Belongs to the mycobacterial PPE family.</text>
</comment>
<dbReference type="AlphaFoldDB" id="B7T011"/>
<dbReference type="Pfam" id="PF12484">
    <property type="entry name" value="PPE-SVP"/>
    <property type="match status" value="1"/>
</dbReference>
<evidence type="ECO:0000259" key="3">
    <source>
        <dbReference type="Pfam" id="PF12484"/>
    </source>
</evidence>
<dbReference type="Gene3D" id="1.20.1260.20">
    <property type="entry name" value="PPE superfamily"/>
    <property type="match status" value="1"/>
</dbReference>
<protein>
    <submittedName>
        <fullName evidence="4">PPE5</fullName>
    </submittedName>
</protein>
<evidence type="ECO:0000256" key="1">
    <source>
        <dbReference type="ARBA" id="ARBA00010652"/>
    </source>
</evidence>